<dbReference type="AlphaFoldDB" id="A0AAW1KEC1"/>
<name>A0AAW1KEC1_POPJA</name>
<evidence type="ECO:0000313" key="1">
    <source>
        <dbReference type="EMBL" id="KAK9717647.1"/>
    </source>
</evidence>
<dbReference type="SUPFAM" id="SSF56672">
    <property type="entry name" value="DNA/RNA polymerases"/>
    <property type="match status" value="1"/>
</dbReference>
<dbReference type="EMBL" id="JASPKY010000237">
    <property type="protein sequence ID" value="KAK9717647.1"/>
    <property type="molecule type" value="Genomic_DNA"/>
</dbReference>
<protein>
    <recommendedName>
        <fullName evidence="3">Reverse transcriptase domain-containing protein</fullName>
    </recommendedName>
</protein>
<evidence type="ECO:0008006" key="3">
    <source>
        <dbReference type="Google" id="ProtNLM"/>
    </source>
</evidence>
<dbReference type="InterPro" id="IPR043502">
    <property type="entry name" value="DNA/RNA_pol_sf"/>
</dbReference>
<sequence length="150" mass="17366">MYRQVKINESCTPFQRILWRNNTNEPIQTYELTTVTYGTTAAPYLSTKTLQQLAFMMKNTYPTGYSIIMRDFYVDDLLTGANETSQLDVIKHQVNQILASGKFELRKWASNKLEFCNDMYNSTVSNIVLDLDKSDVVSTLGLQWNVQFYC</sequence>
<organism evidence="1 2">
    <name type="scientific">Popillia japonica</name>
    <name type="common">Japanese beetle</name>
    <dbReference type="NCBI Taxonomy" id="7064"/>
    <lineage>
        <taxon>Eukaryota</taxon>
        <taxon>Metazoa</taxon>
        <taxon>Ecdysozoa</taxon>
        <taxon>Arthropoda</taxon>
        <taxon>Hexapoda</taxon>
        <taxon>Insecta</taxon>
        <taxon>Pterygota</taxon>
        <taxon>Neoptera</taxon>
        <taxon>Endopterygota</taxon>
        <taxon>Coleoptera</taxon>
        <taxon>Polyphaga</taxon>
        <taxon>Scarabaeiformia</taxon>
        <taxon>Scarabaeidae</taxon>
        <taxon>Rutelinae</taxon>
        <taxon>Popillia</taxon>
    </lineage>
</organism>
<dbReference type="Proteomes" id="UP001458880">
    <property type="component" value="Unassembled WGS sequence"/>
</dbReference>
<comment type="caution">
    <text evidence="1">The sequence shown here is derived from an EMBL/GenBank/DDBJ whole genome shotgun (WGS) entry which is preliminary data.</text>
</comment>
<proteinExistence type="predicted"/>
<dbReference type="PANTHER" id="PTHR47331">
    <property type="entry name" value="PHD-TYPE DOMAIN-CONTAINING PROTEIN"/>
    <property type="match status" value="1"/>
</dbReference>
<dbReference type="GO" id="GO:0071897">
    <property type="term" value="P:DNA biosynthetic process"/>
    <property type="evidence" value="ECO:0007669"/>
    <property type="project" value="UniProtKB-ARBA"/>
</dbReference>
<accession>A0AAW1KEC1</accession>
<gene>
    <name evidence="1" type="ORF">QE152_g23613</name>
</gene>
<keyword evidence="2" id="KW-1185">Reference proteome</keyword>
<evidence type="ECO:0000313" key="2">
    <source>
        <dbReference type="Proteomes" id="UP001458880"/>
    </source>
</evidence>
<reference evidence="1 2" key="1">
    <citation type="journal article" date="2024" name="BMC Genomics">
        <title>De novo assembly and annotation of Popillia japonica's genome with initial clues to its potential as an invasive pest.</title>
        <authorList>
            <person name="Cucini C."/>
            <person name="Boschi S."/>
            <person name="Funari R."/>
            <person name="Cardaioli E."/>
            <person name="Iannotti N."/>
            <person name="Marturano G."/>
            <person name="Paoli F."/>
            <person name="Bruttini M."/>
            <person name="Carapelli A."/>
            <person name="Frati F."/>
            <person name="Nardi F."/>
        </authorList>
    </citation>
    <scope>NUCLEOTIDE SEQUENCE [LARGE SCALE GENOMIC DNA]</scope>
    <source>
        <strain evidence="1">DMR45628</strain>
    </source>
</reference>